<feature type="transmembrane region" description="Helical" evidence="1">
    <location>
        <begin position="51"/>
        <end position="67"/>
    </location>
</feature>
<name>V7PNZ3_PLAYE</name>
<dbReference type="AlphaFoldDB" id="V7PNZ3"/>
<protein>
    <submittedName>
        <fullName evidence="2">Uncharacterized protein</fullName>
    </submittedName>
</protein>
<evidence type="ECO:0000256" key="1">
    <source>
        <dbReference type="SAM" id="Phobius"/>
    </source>
</evidence>
<evidence type="ECO:0000313" key="3">
    <source>
        <dbReference type="Proteomes" id="UP000018538"/>
    </source>
</evidence>
<keyword evidence="1" id="KW-0812">Transmembrane</keyword>
<reference evidence="2 3" key="1">
    <citation type="submission" date="2013-11" db="EMBL/GenBank/DDBJ databases">
        <title>The Genome Sequence of Plasmodium yoelii 17X.</title>
        <authorList>
            <consortium name="The Broad Institute Genomics Platform"/>
            <consortium name="The Broad Institute Genome Sequencing Center for Infectious Disease"/>
            <person name="Neafsey D."/>
            <person name="Adams J."/>
            <person name="Walker B."/>
            <person name="Young S.K."/>
            <person name="Zeng Q."/>
            <person name="Gargeya S."/>
            <person name="Fitzgerald M."/>
            <person name="Haas B."/>
            <person name="Abouelleil A."/>
            <person name="Alvarado L."/>
            <person name="Chapman S.B."/>
            <person name="Gainer-Dewar J."/>
            <person name="Goldberg J."/>
            <person name="Griggs A."/>
            <person name="Gujja S."/>
            <person name="Hansen M."/>
            <person name="Howarth C."/>
            <person name="Imamovic A."/>
            <person name="Ireland A."/>
            <person name="Larimer J."/>
            <person name="McCowan C."/>
            <person name="Murphy C."/>
            <person name="Pearson M."/>
            <person name="Poon T.W."/>
            <person name="Priest M."/>
            <person name="Roberts A."/>
            <person name="Saif S."/>
            <person name="Shea T."/>
            <person name="Sykes S."/>
            <person name="Wortman J."/>
            <person name="Nusbaum C."/>
            <person name="Birren B."/>
        </authorList>
    </citation>
    <scope>NUCLEOTIDE SEQUENCE [LARGE SCALE GENOMIC DNA]</scope>
    <source>
        <strain evidence="2 3">17X</strain>
    </source>
</reference>
<sequence>MCKCGLYINEKQINGASQKCIHTKNIVWIHKINIYIYIYIYKQIYVIHKKLYIICINILNGVIYFLLNNFDKFVQKYNKLGTDETKYKYANKHKYICTCIYDMCI</sequence>
<accession>V7PNZ3</accession>
<keyword evidence="3" id="KW-1185">Reference proteome</keyword>
<evidence type="ECO:0000313" key="2">
    <source>
        <dbReference type="EMBL" id="ETB61336.1"/>
    </source>
</evidence>
<organism evidence="2 3">
    <name type="scientific">Plasmodium yoelii 17X</name>
    <dbReference type="NCBI Taxonomy" id="1323249"/>
    <lineage>
        <taxon>Eukaryota</taxon>
        <taxon>Sar</taxon>
        <taxon>Alveolata</taxon>
        <taxon>Apicomplexa</taxon>
        <taxon>Aconoidasida</taxon>
        <taxon>Haemosporida</taxon>
        <taxon>Plasmodiidae</taxon>
        <taxon>Plasmodium</taxon>
        <taxon>Plasmodium (Vinckeia)</taxon>
    </lineage>
</organism>
<keyword evidence="1" id="KW-1133">Transmembrane helix</keyword>
<keyword evidence="1" id="KW-0472">Membrane</keyword>
<proteinExistence type="predicted"/>
<dbReference type="Proteomes" id="UP000018538">
    <property type="component" value="Unassembled WGS sequence"/>
</dbReference>
<dbReference type="EMBL" id="KI635736">
    <property type="protein sequence ID" value="ETB61336.1"/>
    <property type="molecule type" value="Genomic_DNA"/>
</dbReference>
<gene>
    <name evidence="2" type="ORF">YYC_01247</name>
</gene>